<evidence type="ECO:0000256" key="5">
    <source>
        <dbReference type="ARBA" id="ARBA00023277"/>
    </source>
</evidence>
<dbReference type="Pfam" id="PF04794">
    <property type="entry name" value="YdjC"/>
    <property type="match status" value="1"/>
</dbReference>
<dbReference type="GO" id="GO:0016811">
    <property type="term" value="F:hydrolase activity, acting on carbon-nitrogen (but not peptide) bonds, in linear amides"/>
    <property type="evidence" value="ECO:0007669"/>
    <property type="project" value="InterPro"/>
</dbReference>
<evidence type="ECO:0000256" key="4">
    <source>
        <dbReference type="ARBA" id="ARBA00022842"/>
    </source>
</evidence>
<dbReference type="CDD" id="cd10803">
    <property type="entry name" value="YdjC_EF3048_like"/>
    <property type="match status" value="1"/>
</dbReference>
<dbReference type="GO" id="GO:0046872">
    <property type="term" value="F:metal ion binding"/>
    <property type="evidence" value="ECO:0007669"/>
    <property type="project" value="UniProtKB-KW"/>
</dbReference>
<dbReference type="InterPro" id="IPR022948">
    <property type="entry name" value="COD_ChbG_bac"/>
</dbReference>
<evidence type="ECO:0000313" key="6">
    <source>
        <dbReference type="EMBL" id="PSX07515.1"/>
    </source>
</evidence>
<evidence type="ECO:0000256" key="1">
    <source>
        <dbReference type="ARBA" id="ARBA00001946"/>
    </source>
</evidence>
<dbReference type="RefSeq" id="WP_005366653.1">
    <property type="nucleotide sequence ID" value="NZ_JZSV01000003.1"/>
</dbReference>
<dbReference type="EMBL" id="PYOY01000004">
    <property type="protein sequence ID" value="PSX07515.1"/>
    <property type="molecule type" value="Genomic_DNA"/>
</dbReference>
<dbReference type="AlphaFoldDB" id="A0A855SC34"/>
<evidence type="ECO:0000313" key="7">
    <source>
        <dbReference type="Proteomes" id="UP000241440"/>
    </source>
</evidence>
<dbReference type="PANTHER" id="PTHR31609">
    <property type="entry name" value="YDJC DEACETYLASE FAMILY MEMBER"/>
    <property type="match status" value="1"/>
</dbReference>
<name>A0A855SC34_PHOAN</name>
<dbReference type="GO" id="GO:0000272">
    <property type="term" value="P:polysaccharide catabolic process"/>
    <property type="evidence" value="ECO:0007669"/>
    <property type="project" value="InterPro"/>
</dbReference>
<evidence type="ECO:0000256" key="3">
    <source>
        <dbReference type="ARBA" id="ARBA00022801"/>
    </source>
</evidence>
<gene>
    <name evidence="6" type="ORF">C0W41_09675</name>
</gene>
<dbReference type="InterPro" id="IPR011330">
    <property type="entry name" value="Glyco_hydro/deAcase_b/a-brl"/>
</dbReference>
<dbReference type="Proteomes" id="UP000241440">
    <property type="component" value="Unassembled WGS sequence"/>
</dbReference>
<accession>A0A855SC34</accession>
<dbReference type="PANTHER" id="PTHR31609:SF1">
    <property type="entry name" value="CARBOHYDRATE DEACETYLASE"/>
    <property type="match status" value="1"/>
</dbReference>
<dbReference type="InterPro" id="IPR006879">
    <property type="entry name" value="YdjC-like"/>
</dbReference>
<dbReference type="Gene3D" id="3.20.20.370">
    <property type="entry name" value="Glycoside hydrolase/deacetylase"/>
    <property type="match status" value="1"/>
</dbReference>
<protein>
    <submittedName>
        <fullName evidence="6">Carbohydrate deacetylase</fullName>
    </submittedName>
</protein>
<keyword evidence="3" id="KW-0378">Hydrolase</keyword>
<keyword evidence="4" id="KW-0460">Magnesium</keyword>
<reference evidence="6 7" key="1">
    <citation type="submission" date="2018-01" db="EMBL/GenBank/DDBJ databases">
        <title>Whole genome sequencing of Histamine producing bacteria.</title>
        <authorList>
            <person name="Butler K."/>
        </authorList>
    </citation>
    <scope>NUCLEOTIDE SEQUENCE [LARGE SCALE GENOMIC DNA]</scope>
    <source>
        <strain evidence="6 7">A2-1</strain>
    </source>
</reference>
<sequence length="257" mass="28764">MKLIMNADDFGLTEGVNQAIIQCLQAGIVQSTTLMVNQPGTLDAIARMKKGECGDADVGLHITLTSGKPVLEPEKVRSLVDNNGYFLKKPELFSRQLSEIDQEQAYQEMHAQYACALALGLEPSHIDTHHFAATIPSIKHAFIRFLNDIGLPARRVDVMTEGMRDLTVATPDIFDMGFFDEGVSLSRLKGYLLEYQAQFTHTCVEFMCHPGLADDPLLQSLSSYSDKRFEELQILTDPQFKLWLKQHKITPTNFSAL</sequence>
<dbReference type="GO" id="GO:0019213">
    <property type="term" value="F:deacetylase activity"/>
    <property type="evidence" value="ECO:0007669"/>
    <property type="project" value="TreeGrafter"/>
</dbReference>
<comment type="cofactor">
    <cofactor evidence="1">
        <name>Mg(2+)</name>
        <dbReference type="ChEBI" id="CHEBI:18420"/>
    </cofactor>
</comment>
<proteinExistence type="predicted"/>
<dbReference type="GeneID" id="61228648"/>
<keyword evidence="5" id="KW-0119">Carbohydrate metabolism</keyword>
<evidence type="ECO:0000256" key="2">
    <source>
        <dbReference type="ARBA" id="ARBA00022723"/>
    </source>
</evidence>
<organism evidence="6 7">
    <name type="scientific">Photobacterium angustum</name>
    <dbReference type="NCBI Taxonomy" id="661"/>
    <lineage>
        <taxon>Bacteria</taxon>
        <taxon>Pseudomonadati</taxon>
        <taxon>Pseudomonadota</taxon>
        <taxon>Gammaproteobacteria</taxon>
        <taxon>Vibrionales</taxon>
        <taxon>Vibrionaceae</taxon>
        <taxon>Photobacterium</taxon>
    </lineage>
</organism>
<comment type="caution">
    <text evidence="6">The sequence shown here is derived from an EMBL/GenBank/DDBJ whole genome shotgun (WGS) entry which is preliminary data.</text>
</comment>
<dbReference type="SUPFAM" id="SSF88713">
    <property type="entry name" value="Glycoside hydrolase/deacetylase"/>
    <property type="match status" value="1"/>
</dbReference>
<keyword evidence="2" id="KW-0479">Metal-binding</keyword>